<dbReference type="InterPro" id="IPR002591">
    <property type="entry name" value="Phosphodiest/P_Trfase"/>
</dbReference>
<dbReference type="Pfam" id="PF01663">
    <property type="entry name" value="Phosphodiest"/>
    <property type="match status" value="1"/>
</dbReference>
<dbReference type="RefSeq" id="WP_151423556.1">
    <property type="nucleotide sequence ID" value="NZ_WBJX01000002.1"/>
</dbReference>
<name>A0A7J5B3E7_9MICO</name>
<sequence>MSSMLFSAASGRPTLSDVLPNSLASLRGERGALGLPEARSTVVMLVDGLGAAMLRSRAGHARRLSAGWRKKDTAFSFPSTTVAGITSLTTATRAGEHGLLGYSLYDRDSGVIRNQLSGWGDGMDPATWQLQRTIFEQLRDASSEVQSIVVGMPQYRDSGLTHASLRGALYLEGESMQERVEVTLAALDTHPRALIYLYNAELDQAGHAHGWESDAWLARLEELDAAFDSLARGVDAGTGILVTADHGMIDIPRHRQIDIDDDDPLFDGVIAMAGEPRLRHLYLAPGADASAAQELRNRWHESQSSRATVLTRAAAISEGWYGPVVAPEAAARIGDVIVAATKGVTYYPSSVQSGARLVVGQHGSITPEETIVPLIRAGAYAH</sequence>
<dbReference type="Proteomes" id="UP000490386">
    <property type="component" value="Unassembled WGS sequence"/>
</dbReference>
<comment type="caution">
    <text evidence="1">The sequence shown here is derived from an EMBL/GenBank/DDBJ whole genome shotgun (WGS) entry which is preliminary data.</text>
</comment>
<accession>A0A7J5B3E7</accession>
<dbReference type="AlphaFoldDB" id="A0A7J5B3E7"/>
<dbReference type="Gene3D" id="3.40.720.10">
    <property type="entry name" value="Alkaline Phosphatase, subunit A"/>
    <property type="match status" value="1"/>
</dbReference>
<evidence type="ECO:0000313" key="1">
    <source>
        <dbReference type="EMBL" id="KAB1638530.1"/>
    </source>
</evidence>
<organism evidence="1 2">
    <name type="scientific">Pseudoclavibacter terrae</name>
    <dbReference type="NCBI Taxonomy" id="1530195"/>
    <lineage>
        <taxon>Bacteria</taxon>
        <taxon>Bacillati</taxon>
        <taxon>Actinomycetota</taxon>
        <taxon>Actinomycetes</taxon>
        <taxon>Micrococcales</taxon>
        <taxon>Microbacteriaceae</taxon>
        <taxon>Pseudoclavibacter</taxon>
    </lineage>
</organism>
<dbReference type="SUPFAM" id="SSF53649">
    <property type="entry name" value="Alkaline phosphatase-like"/>
    <property type="match status" value="1"/>
</dbReference>
<keyword evidence="2" id="KW-1185">Reference proteome</keyword>
<dbReference type="GO" id="GO:0016787">
    <property type="term" value="F:hydrolase activity"/>
    <property type="evidence" value="ECO:0007669"/>
    <property type="project" value="UniProtKB-ARBA"/>
</dbReference>
<dbReference type="InterPro" id="IPR017850">
    <property type="entry name" value="Alkaline_phosphatase_core_sf"/>
</dbReference>
<dbReference type="EMBL" id="WBJX01000002">
    <property type="protein sequence ID" value="KAB1638530.1"/>
    <property type="molecule type" value="Genomic_DNA"/>
</dbReference>
<gene>
    <name evidence="1" type="ORF">F8O03_09105</name>
</gene>
<proteinExistence type="predicted"/>
<protein>
    <submittedName>
        <fullName evidence="1">Alkaline phosphatase family protein</fullName>
    </submittedName>
</protein>
<dbReference type="PANTHER" id="PTHR10151">
    <property type="entry name" value="ECTONUCLEOTIDE PYROPHOSPHATASE/PHOSPHODIESTERASE"/>
    <property type="match status" value="1"/>
</dbReference>
<evidence type="ECO:0000313" key="2">
    <source>
        <dbReference type="Proteomes" id="UP000490386"/>
    </source>
</evidence>
<reference evidence="1 2" key="1">
    <citation type="submission" date="2019-09" db="EMBL/GenBank/DDBJ databases">
        <title>Phylogeny of genus Pseudoclavibacter and closely related genus.</title>
        <authorList>
            <person name="Li Y."/>
        </authorList>
    </citation>
    <scope>NUCLEOTIDE SEQUENCE [LARGE SCALE GENOMIC DNA]</scope>
    <source>
        <strain evidence="1 2">THG-MD12</strain>
    </source>
</reference>
<dbReference type="PANTHER" id="PTHR10151:SF120">
    <property type="entry name" value="BIS(5'-ADENOSYL)-TRIPHOSPHATASE"/>
    <property type="match status" value="1"/>
</dbReference>
<dbReference type="OrthoDB" id="9779267at2"/>